<dbReference type="InterPro" id="IPR001853">
    <property type="entry name" value="DSBA-like_thioredoxin_dom"/>
</dbReference>
<reference evidence="3" key="2">
    <citation type="submission" date="2015-03" db="EMBL/GenBank/DDBJ databases">
        <title>Genome sequence of Paenibacillus beijingensis strain DSM 24997T.</title>
        <authorList>
            <person name="Kwak Y."/>
            <person name="Shin J.-H."/>
        </authorList>
    </citation>
    <scope>NUCLEOTIDE SEQUENCE [LARGE SCALE GENOMIC DNA]</scope>
    <source>
        <strain evidence="3">DSM 24997</strain>
    </source>
</reference>
<dbReference type="PATRIC" id="fig|1126833.4.peg.2915"/>
<dbReference type="GO" id="GO:0016491">
    <property type="term" value="F:oxidoreductase activity"/>
    <property type="evidence" value="ECO:0007669"/>
    <property type="project" value="InterPro"/>
</dbReference>
<dbReference type="AlphaFoldDB" id="A0A0D5NK42"/>
<dbReference type="RefSeq" id="WP_045670806.1">
    <property type="nucleotide sequence ID" value="NZ_CP011058.1"/>
</dbReference>
<dbReference type="HOGENOM" id="CLU_069253_2_0_9"/>
<dbReference type="Proteomes" id="UP000032633">
    <property type="component" value="Chromosome"/>
</dbReference>
<organism evidence="2 3">
    <name type="scientific">Paenibacillus beijingensis</name>
    <dbReference type="NCBI Taxonomy" id="1126833"/>
    <lineage>
        <taxon>Bacteria</taxon>
        <taxon>Bacillati</taxon>
        <taxon>Bacillota</taxon>
        <taxon>Bacilli</taxon>
        <taxon>Bacillales</taxon>
        <taxon>Paenibacillaceae</taxon>
        <taxon>Paenibacillus</taxon>
    </lineage>
</organism>
<evidence type="ECO:0000313" key="2">
    <source>
        <dbReference type="EMBL" id="AJY75377.1"/>
    </source>
</evidence>
<dbReference type="EMBL" id="CP011058">
    <property type="protein sequence ID" value="AJY75377.1"/>
    <property type="molecule type" value="Genomic_DNA"/>
</dbReference>
<dbReference type="Pfam" id="PF01323">
    <property type="entry name" value="DSBA"/>
    <property type="match status" value="1"/>
</dbReference>
<keyword evidence="3" id="KW-1185">Reference proteome</keyword>
<dbReference type="PANTHER" id="PTHR13887">
    <property type="entry name" value="GLUTATHIONE S-TRANSFERASE KAPPA"/>
    <property type="match status" value="1"/>
</dbReference>
<dbReference type="STRING" id="1126833.VN24_13365"/>
<proteinExistence type="predicted"/>
<dbReference type="SUPFAM" id="SSF52833">
    <property type="entry name" value="Thioredoxin-like"/>
    <property type="match status" value="1"/>
</dbReference>
<feature type="domain" description="DSBA-like thioredoxin" evidence="1">
    <location>
        <begin position="5"/>
        <end position="193"/>
    </location>
</feature>
<evidence type="ECO:0000259" key="1">
    <source>
        <dbReference type="Pfam" id="PF01323"/>
    </source>
</evidence>
<dbReference type="Gene3D" id="3.40.30.10">
    <property type="entry name" value="Glutaredoxin"/>
    <property type="match status" value="1"/>
</dbReference>
<dbReference type="CDD" id="cd03024">
    <property type="entry name" value="DsbA_FrnE"/>
    <property type="match status" value="1"/>
</dbReference>
<gene>
    <name evidence="2" type="ORF">VN24_13365</name>
</gene>
<protein>
    <recommendedName>
        <fullName evidence="1">DSBA-like thioredoxin domain-containing protein</fullName>
    </recommendedName>
</protein>
<evidence type="ECO:0000313" key="3">
    <source>
        <dbReference type="Proteomes" id="UP000032633"/>
    </source>
</evidence>
<dbReference type="KEGG" id="pbj:VN24_13365"/>
<dbReference type="InterPro" id="IPR036249">
    <property type="entry name" value="Thioredoxin-like_sf"/>
</dbReference>
<sequence length="216" mass="23888">MSLKISVYSDYVCPFCYLAKAPFEEAIRGKDVEVEWKPFELRPSPAPQLDPVNDPQKRAAWDSYIAPAAAKWGVEMKLPNVSPHPYTGLAFEGFHFAAAKGKGEAYNNRIFKAFFQEEQNIGELDILTRLAGEIGLDEAEFRQALQAGTYRDAQREALQHAFEEARITAVPTFIIGEERLQGAAGKDVFEQVLAKELSKRTADAPAGLSCDVNGSC</sequence>
<name>A0A0D5NK42_9BACL</name>
<reference evidence="2 3" key="1">
    <citation type="journal article" date="2015" name="J. Biotechnol.">
        <title>Complete genome sequence of Paenibacillus beijingensis 7188(T) (=DSM 24997(T)), a novel rhizobacterium from jujube garden soil.</title>
        <authorList>
            <person name="Kwak Y."/>
            <person name="Shin J.H."/>
        </authorList>
    </citation>
    <scope>NUCLEOTIDE SEQUENCE [LARGE SCALE GENOMIC DNA]</scope>
    <source>
        <strain evidence="2 3">DSM 24997</strain>
    </source>
</reference>
<dbReference type="OrthoDB" id="9799122at2"/>
<accession>A0A0D5NK42</accession>
<dbReference type="PANTHER" id="PTHR13887:SF33">
    <property type="entry name" value="ISOMERASE"/>
    <property type="match status" value="1"/>
</dbReference>